<dbReference type="STRING" id="937218.SAMN06297251_102138"/>
<evidence type="ECO:0000313" key="2">
    <source>
        <dbReference type="Proteomes" id="UP000192656"/>
    </source>
</evidence>
<dbReference type="EMBL" id="FWXR01000002">
    <property type="protein sequence ID" value="SMC43102.1"/>
    <property type="molecule type" value="Genomic_DNA"/>
</dbReference>
<sequence length="289" mass="31033">MKTFVAPQINPSLLPAPDAIEEVDFESIRSDRITDFVQRAASEGLDYDVGGLETDPVVIVEEVDSYRETLVRARINDGIRAVLPAFAKGADLDHVALKSGVVRQPGWSDKTLLQAYLANFARPSAGSEDAYIIHCVEAWPDAYDVAVRHAGRGQVAITLLAKPGERVPEGAFDAIRERLRGRYAVPLTDRDMITIGEASLPVWTAAVTLVVPPGPAPSGIVAAAEKQFADLAAITYAIGMGVPLDAIYAAARVPNVLSVRLDEPFVEIPRSVNAAPVFGGVRIRTEVAR</sequence>
<organism evidence="1 2">
    <name type="scientific">Fulvimarina manganoxydans</name>
    <dbReference type="NCBI Taxonomy" id="937218"/>
    <lineage>
        <taxon>Bacteria</taxon>
        <taxon>Pseudomonadati</taxon>
        <taxon>Pseudomonadota</taxon>
        <taxon>Alphaproteobacteria</taxon>
        <taxon>Hyphomicrobiales</taxon>
        <taxon>Aurantimonadaceae</taxon>
        <taxon>Fulvimarina</taxon>
    </lineage>
</organism>
<gene>
    <name evidence="1" type="ORF">SAMN06297251_102138</name>
</gene>
<reference evidence="1 2" key="1">
    <citation type="submission" date="2017-04" db="EMBL/GenBank/DDBJ databases">
        <authorList>
            <person name="Afonso C.L."/>
            <person name="Miller P.J."/>
            <person name="Scott M.A."/>
            <person name="Spackman E."/>
            <person name="Goraichik I."/>
            <person name="Dimitrov K.M."/>
            <person name="Suarez D.L."/>
            <person name="Swayne D.E."/>
        </authorList>
    </citation>
    <scope>NUCLEOTIDE SEQUENCE [LARGE SCALE GENOMIC DNA]</scope>
    <source>
        <strain evidence="1 2">CGMCC 1.10972</strain>
    </source>
</reference>
<evidence type="ECO:0000313" key="1">
    <source>
        <dbReference type="EMBL" id="SMC43102.1"/>
    </source>
</evidence>
<dbReference type="AlphaFoldDB" id="A0A1W1Z473"/>
<keyword evidence="2" id="KW-1185">Reference proteome</keyword>
<dbReference type="OrthoDB" id="9793802at2"/>
<name>A0A1W1Z473_9HYPH</name>
<accession>A0A1W1Z473</accession>
<dbReference type="Proteomes" id="UP000192656">
    <property type="component" value="Unassembled WGS sequence"/>
</dbReference>
<protein>
    <submittedName>
        <fullName evidence="1">Phage-related baseplate assembly protein</fullName>
    </submittedName>
</protein>
<proteinExistence type="predicted"/>
<dbReference type="RefSeq" id="WP_084408598.1">
    <property type="nucleotide sequence ID" value="NZ_FWXR01000002.1"/>
</dbReference>